<dbReference type="GO" id="GO:0032259">
    <property type="term" value="P:methylation"/>
    <property type="evidence" value="ECO:0007669"/>
    <property type="project" value="UniProtKB-KW"/>
</dbReference>
<evidence type="ECO:0000256" key="3">
    <source>
        <dbReference type="ARBA" id="ARBA00022679"/>
    </source>
</evidence>
<dbReference type="GO" id="GO:0005739">
    <property type="term" value="C:mitochondrion"/>
    <property type="evidence" value="ECO:0007669"/>
    <property type="project" value="TreeGrafter"/>
</dbReference>
<evidence type="ECO:0000256" key="4">
    <source>
        <dbReference type="ARBA" id="ARBA00022691"/>
    </source>
</evidence>
<keyword evidence="2" id="KW-0489">Methyltransferase</keyword>
<dbReference type="Gene3D" id="3.40.50.150">
    <property type="entry name" value="Vaccinia Virus protein VP39"/>
    <property type="match status" value="1"/>
</dbReference>
<dbReference type="Proteomes" id="UP000183832">
    <property type="component" value="Unassembled WGS sequence"/>
</dbReference>
<dbReference type="STRING" id="568069.A0A1J1HWR4"/>
<comment type="similarity">
    <text evidence="1">Belongs to the ANT/ATPSC lysine N-methyltransferase family.</text>
</comment>
<dbReference type="AlphaFoldDB" id="A0A1J1HWR4"/>
<evidence type="ECO:0000256" key="5">
    <source>
        <dbReference type="SAM" id="Phobius"/>
    </source>
</evidence>
<sequence>TSLINFKNKHFQISLQCEISSYFVNEQIVHVIHLSLLRLANSVTILEMEELLQNDAQRKTTNNYLGKILIGTSAAIAVGISVVCFPFVSPALRKFTLPFIPATDNQLRNILKVLPKHPSKGIKVLDIGSGDGRIVIEAAKRGFEAHGVELNYWLGLYSRIAALRGGVSKTAKFYRKDLWKFPLSSYNYCVIFGVEEMMEKLEEKFQNELKDGSTIIACRFPLKNWKPTKVLSDGDTDTVWVYNKSV</sequence>
<accession>A0A1J1HWR4</accession>
<dbReference type="PANTHER" id="PTHR13610:SF9">
    <property type="entry name" value="FI06469P"/>
    <property type="match status" value="1"/>
</dbReference>
<evidence type="ECO:0000313" key="7">
    <source>
        <dbReference type="Proteomes" id="UP000183832"/>
    </source>
</evidence>
<evidence type="ECO:0000256" key="1">
    <source>
        <dbReference type="ARBA" id="ARBA00010633"/>
    </source>
</evidence>
<feature type="non-terminal residue" evidence="6">
    <location>
        <position position="1"/>
    </location>
</feature>
<keyword evidence="7" id="KW-1185">Reference proteome</keyword>
<dbReference type="SUPFAM" id="SSF53335">
    <property type="entry name" value="S-adenosyl-L-methionine-dependent methyltransferases"/>
    <property type="match status" value="1"/>
</dbReference>
<protein>
    <submittedName>
        <fullName evidence="6">CLUMA_CG006083, isoform A</fullName>
    </submittedName>
</protein>
<keyword evidence="5" id="KW-0472">Membrane</keyword>
<dbReference type="GO" id="GO:1905706">
    <property type="term" value="P:regulation of mitochondrial ATP synthesis coupled proton transport"/>
    <property type="evidence" value="ECO:0007669"/>
    <property type="project" value="TreeGrafter"/>
</dbReference>
<proteinExistence type="inferred from homology"/>
<keyword evidence="5" id="KW-0812">Transmembrane</keyword>
<name>A0A1J1HWR4_9DIPT</name>
<evidence type="ECO:0000313" key="6">
    <source>
        <dbReference type="EMBL" id="CRK92512.1"/>
    </source>
</evidence>
<dbReference type="InterPro" id="IPR029063">
    <property type="entry name" value="SAM-dependent_MTases_sf"/>
</dbReference>
<dbReference type="Pfam" id="PF13489">
    <property type="entry name" value="Methyltransf_23"/>
    <property type="match status" value="1"/>
</dbReference>
<dbReference type="InterPro" id="IPR026170">
    <property type="entry name" value="FAM173A/B"/>
</dbReference>
<feature type="transmembrane region" description="Helical" evidence="5">
    <location>
        <begin position="68"/>
        <end position="88"/>
    </location>
</feature>
<evidence type="ECO:0000256" key="2">
    <source>
        <dbReference type="ARBA" id="ARBA00022603"/>
    </source>
</evidence>
<organism evidence="6 7">
    <name type="scientific">Clunio marinus</name>
    <dbReference type="NCBI Taxonomy" id="568069"/>
    <lineage>
        <taxon>Eukaryota</taxon>
        <taxon>Metazoa</taxon>
        <taxon>Ecdysozoa</taxon>
        <taxon>Arthropoda</taxon>
        <taxon>Hexapoda</taxon>
        <taxon>Insecta</taxon>
        <taxon>Pterygota</taxon>
        <taxon>Neoptera</taxon>
        <taxon>Endopterygota</taxon>
        <taxon>Diptera</taxon>
        <taxon>Nematocera</taxon>
        <taxon>Chironomoidea</taxon>
        <taxon>Chironomidae</taxon>
        <taxon>Clunio</taxon>
    </lineage>
</organism>
<dbReference type="EMBL" id="CVRI01000030">
    <property type="protein sequence ID" value="CRK92512.1"/>
    <property type="molecule type" value="Genomic_DNA"/>
</dbReference>
<dbReference type="OrthoDB" id="66144at2759"/>
<keyword evidence="4" id="KW-0949">S-adenosyl-L-methionine</keyword>
<keyword evidence="5" id="KW-1133">Transmembrane helix</keyword>
<dbReference type="PANTHER" id="PTHR13610">
    <property type="entry name" value="METHYLTRANSFERASE DOMAIN-CONTAINING PROTEIN"/>
    <property type="match status" value="1"/>
</dbReference>
<keyword evidence="3" id="KW-0808">Transferase</keyword>
<gene>
    <name evidence="6" type="primary">putative Protein FAM173B</name>
    <name evidence="6" type="ORF">CLUMA_CG006083</name>
</gene>
<reference evidence="6 7" key="1">
    <citation type="submission" date="2015-04" db="EMBL/GenBank/DDBJ databases">
        <authorList>
            <person name="Syromyatnikov M.Y."/>
            <person name="Popov V.N."/>
        </authorList>
    </citation>
    <scope>NUCLEOTIDE SEQUENCE [LARGE SCALE GENOMIC DNA]</scope>
</reference>
<dbReference type="GO" id="GO:0016279">
    <property type="term" value="F:protein-lysine N-methyltransferase activity"/>
    <property type="evidence" value="ECO:0007669"/>
    <property type="project" value="InterPro"/>
</dbReference>